<reference evidence="4" key="1">
    <citation type="submission" date="2015-10" db="EMBL/GenBank/DDBJ databases">
        <authorList>
            <person name="Martinez-Garcia P.J."/>
            <person name="Crepeau M.W."/>
            <person name="Puiu D."/>
            <person name="Gonzalez-Ibeas D."/>
            <person name="Whalen J."/>
            <person name="Stevens K."/>
            <person name="Paul R."/>
            <person name="Butterfield T."/>
            <person name="Britton M."/>
            <person name="Reagan R."/>
            <person name="Chakraborty S."/>
            <person name="Walawage S.L."/>
            <person name="Vasquez-Gross H.A."/>
            <person name="Cardeno C."/>
            <person name="Famula R."/>
            <person name="Pratt K."/>
            <person name="Kuruganti S."/>
            <person name="Aradhya M.K."/>
            <person name="Leslie C.A."/>
            <person name="Dandekar A.M."/>
            <person name="Salzberg S.L."/>
            <person name="Wegrzyn J.L."/>
            <person name="Langley C.H."/>
            <person name="Neale D.B."/>
        </authorList>
    </citation>
    <scope>NUCLEOTIDE SEQUENCE</scope>
    <source>
        <tissue evidence="4">Leaves</tissue>
    </source>
</reference>
<evidence type="ECO:0000313" key="5">
    <source>
        <dbReference type="Proteomes" id="UP000619265"/>
    </source>
</evidence>
<accession>A0A833WB43</accession>
<dbReference type="EMBL" id="LIHL02000083">
    <property type="protein sequence ID" value="KAF5442073.1"/>
    <property type="molecule type" value="Genomic_DNA"/>
</dbReference>
<dbReference type="GO" id="GO:0006355">
    <property type="term" value="P:regulation of DNA-templated transcription"/>
    <property type="evidence" value="ECO:0007669"/>
    <property type="project" value="InterPro"/>
</dbReference>
<protein>
    <recommendedName>
        <fullName evidence="3">Glabrous enhancer-binding protein-like DBD domain-containing protein</fullName>
    </recommendedName>
</protein>
<feature type="compositionally biased region" description="Low complexity" evidence="2">
    <location>
        <begin position="81"/>
        <end position="111"/>
    </location>
</feature>
<evidence type="ECO:0000313" key="4">
    <source>
        <dbReference type="EMBL" id="KAF5442073.1"/>
    </source>
</evidence>
<dbReference type="InterPro" id="IPR007592">
    <property type="entry name" value="GEBP"/>
</dbReference>
<comment type="similarity">
    <text evidence="1">Belongs to the GeBP family.</text>
</comment>
<evidence type="ECO:0000256" key="1">
    <source>
        <dbReference type="ARBA" id="ARBA00010820"/>
    </source>
</evidence>
<feature type="domain" description="Glabrous enhancer-binding protein-like DBD" evidence="3">
    <location>
        <begin position="202"/>
        <end position="293"/>
    </location>
</feature>
<dbReference type="AlphaFoldDB" id="A0A833WB43"/>
<dbReference type="Pfam" id="PF04504">
    <property type="entry name" value="GeBP-like_DBD"/>
    <property type="match status" value="1"/>
</dbReference>
<dbReference type="Proteomes" id="UP000619265">
    <property type="component" value="Unassembled WGS sequence"/>
</dbReference>
<feature type="region of interest" description="Disordered" evidence="2">
    <location>
        <begin position="24"/>
        <end position="206"/>
    </location>
</feature>
<sequence>THYKTHIKSLPSALCLVMASKRLKEDPPPAYTSGEDEESDEDAVSDEEVEEKNEKSEDEQGEEDDDDGEDEEEEEEKSPARKPSVNSSSSSKVVSKPQTSSGSETESGSASESEKSPATPSVSGFTIKPITSKPMGELPKPKKPNNNSNNQSTPIAVSGSLSKRAAETDPSNTKNPKKRKVSSSSATNGDDEDSKKPPGTLQRLWSEEDELAVLKGMIEYESKKGSNSYADMGALHEFMKRKLHVEVSKAQLMEKIRRMKKKYRTNFEKGGEDMVFSKPHEHKAFELSKKIWGNVANNKNEPSSNQKGKANNGTSVALALPKQEVAIGGKEELGNGETKGDEKTENFGMSYPCLNAALETMAGTGCLGFGKSYTRDFMVDIGNAKAMELENKGRKVREAELEAYVKKTEFLHELSKLKLEIMKKRA</sequence>
<evidence type="ECO:0000256" key="2">
    <source>
        <dbReference type="SAM" id="MobiDB-lite"/>
    </source>
</evidence>
<proteinExistence type="inferred from homology"/>
<dbReference type="PANTHER" id="PTHR31662">
    <property type="entry name" value="BNAANNG10740D PROTEIN-RELATED"/>
    <property type="match status" value="1"/>
</dbReference>
<dbReference type="InterPro" id="IPR053932">
    <property type="entry name" value="GeBP-like_DBD"/>
</dbReference>
<feature type="compositionally biased region" description="Acidic residues" evidence="2">
    <location>
        <begin position="34"/>
        <end position="76"/>
    </location>
</feature>
<feature type="non-terminal residue" evidence="4">
    <location>
        <position position="1"/>
    </location>
</feature>
<dbReference type="PANTHER" id="PTHR31662:SF98">
    <property type="entry name" value="STOREKEEPER PROTEIN-LIKE"/>
    <property type="match status" value="1"/>
</dbReference>
<name>A0A833WB43_JUGRE</name>
<dbReference type="Gramene" id="Jr_Scaffold_67_00020_p1">
    <property type="protein sequence ID" value="cds.Jr_Scaffold_67_00020_p1"/>
    <property type="gene ID" value="Jr_Scaffold_67_00020"/>
</dbReference>
<organism evidence="4 5">
    <name type="scientific">Juglans regia</name>
    <name type="common">English walnut</name>
    <dbReference type="NCBI Taxonomy" id="51240"/>
    <lineage>
        <taxon>Eukaryota</taxon>
        <taxon>Viridiplantae</taxon>
        <taxon>Streptophyta</taxon>
        <taxon>Embryophyta</taxon>
        <taxon>Tracheophyta</taxon>
        <taxon>Spermatophyta</taxon>
        <taxon>Magnoliopsida</taxon>
        <taxon>eudicotyledons</taxon>
        <taxon>Gunneridae</taxon>
        <taxon>Pentapetalae</taxon>
        <taxon>rosids</taxon>
        <taxon>fabids</taxon>
        <taxon>Fagales</taxon>
        <taxon>Juglandaceae</taxon>
        <taxon>Juglans</taxon>
    </lineage>
</organism>
<evidence type="ECO:0000259" key="3">
    <source>
        <dbReference type="Pfam" id="PF04504"/>
    </source>
</evidence>
<gene>
    <name evidence="4" type="ORF">F2P56_037097</name>
</gene>
<comment type="caution">
    <text evidence="4">The sequence shown here is derived from an EMBL/GenBank/DDBJ whole genome shotgun (WGS) entry which is preliminary data.</text>
</comment>
<feature type="compositionally biased region" description="Polar residues" evidence="2">
    <location>
        <begin position="151"/>
        <end position="161"/>
    </location>
</feature>
<reference evidence="4" key="2">
    <citation type="submission" date="2020-03" db="EMBL/GenBank/DDBJ databases">
        <title>Walnut 2.0.</title>
        <authorList>
            <person name="Marrano A."/>
            <person name="Britton M."/>
            <person name="Zimin A.V."/>
            <person name="Zaini P.A."/>
            <person name="Workman R."/>
            <person name="Puiu D."/>
            <person name="Bianco L."/>
            <person name="Allen B.J."/>
            <person name="Troggio M."/>
            <person name="Leslie C.A."/>
            <person name="Timp W."/>
            <person name="Dendekar A."/>
            <person name="Salzberg S.L."/>
            <person name="Neale D.B."/>
        </authorList>
    </citation>
    <scope>NUCLEOTIDE SEQUENCE</scope>
    <source>
        <tissue evidence="4">Leaves</tissue>
    </source>
</reference>